<comment type="caution">
    <text evidence="1">The sequence shown here is derived from an EMBL/GenBank/DDBJ whole genome shotgun (WGS) entry which is preliminary data.</text>
</comment>
<gene>
    <name evidence="1" type="ORF">CHRIB12_LOCUS20853</name>
</gene>
<accession>A0A915ZS06</accession>
<evidence type="ECO:0000313" key="1">
    <source>
        <dbReference type="EMBL" id="CAB5388991.1"/>
    </source>
</evidence>
<reference evidence="1" key="1">
    <citation type="submission" date="2020-05" db="EMBL/GenBank/DDBJ databases">
        <authorList>
            <person name="Rincon C."/>
            <person name="Sanders R I."/>
            <person name="Robbins C."/>
            <person name="Chaturvedi A."/>
        </authorList>
    </citation>
    <scope>NUCLEOTIDE SEQUENCE</scope>
    <source>
        <strain evidence="1">CHB12</strain>
    </source>
</reference>
<organism evidence="1 2">
    <name type="scientific">Rhizophagus irregularis</name>
    <dbReference type="NCBI Taxonomy" id="588596"/>
    <lineage>
        <taxon>Eukaryota</taxon>
        <taxon>Fungi</taxon>
        <taxon>Fungi incertae sedis</taxon>
        <taxon>Mucoromycota</taxon>
        <taxon>Glomeromycotina</taxon>
        <taxon>Glomeromycetes</taxon>
        <taxon>Glomerales</taxon>
        <taxon>Glomeraceae</taxon>
        <taxon>Rhizophagus</taxon>
    </lineage>
</organism>
<evidence type="ECO:0000313" key="2">
    <source>
        <dbReference type="Proteomes" id="UP000684084"/>
    </source>
</evidence>
<dbReference type="Proteomes" id="UP000684084">
    <property type="component" value="Unassembled WGS sequence"/>
</dbReference>
<dbReference type="AlphaFoldDB" id="A0A915ZS06"/>
<proteinExistence type="predicted"/>
<dbReference type="EMBL" id="CAGKOT010000063">
    <property type="protein sequence ID" value="CAB5388991.1"/>
    <property type="molecule type" value="Genomic_DNA"/>
</dbReference>
<name>A0A915ZS06_9GLOM</name>
<protein>
    <submittedName>
        <fullName evidence="1">Uncharacterized protein</fullName>
    </submittedName>
</protein>
<dbReference type="VEuPathDB" id="FungiDB:RhiirFUN_021332"/>
<sequence length="108" mass="12620">MNYKIKIENKLQQLQQFNEKTTKNIALNKIENYKVNNTVQVVDVPIYDLINEIEEDNLLKGDLAENLTELEICDNEECIEYEGEIVDKSKDCEEEIITEGESMDYKIV</sequence>